<sequence>MVSLTTIAVTGVLQMLGISLFVAQPKDQSSPASSIGSNIFLLAILLLFWDSDMIPKKLKQYSPRIFAFADLLCTVLVTELLMQVVWCGYVRITHQTVRLVCHRRLWCEYGLTTLCTIFGAIASLCIVFEVVCPIQMKDSVGQVLGSLPIPIPASAGPVFNYLQDVRTYVMGAIYFCQLTREQRLLSVRAFEMQLLRSRTAREYQPGEPAVQKPQSQMDEEKSDNQDQTAEPELVQELSS</sequence>
<evidence type="ECO:0000313" key="4">
    <source>
        <dbReference type="Proteomes" id="UP001652680"/>
    </source>
</evidence>
<feature type="transmembrane region" description="Helical" evidence="2">
    <location>
        <begin position="65"/>
        <end position="89"/>
    </location>
</feature>
<name>A0A6P4EB85_DRORH</name>
<feature type="transmembrane region" description="Helical" evidence="2">
    <location>
        <begin position="109"/>
        <end position="132"/>
    </location>
</feature>
<proteinExistence type="predicted"/>
<evidence type="ECO:0000313" key="5">
    <source>
        <dbReference type="RefSeq" id="XP_016973833.1"/>
    </source>
</evidence>
<evidence type="ECO:0000313" key="6">
    <source>
        <dbReference type="RefSeq" id="XP_016973834.1"/>
    </source>
</evidence>
<dbReference type="EnsemblMetazoa" id="XM_017118344.2">
    <property type="protein sequence ID" value="XP_016973833.1"/>
    <property type="gene ID" value="LOC108040757"/>
</dbReference>
<dbReference type="Pfam" id="PF16089">
    <property type="entry name" value="DUF4818"/>
    <property type="match status" value="1"/>
</dbReference>
<dbReference type="EnsemblMetazoa" id="XM_017118345.2">
    <property type="protein sequence ID" value="XP_016973834.1"/>
    <property type="gene ID" value="LOC108040757"/>
</dbReference>
<keyword evidence="4" id="KW-1185">Reference proteome</keyword>
<dbReference type="InterPro" id="IPR032145">
    <property type="entry name" value="DUF4818"/>
</dbReference>
<evidence type="ECO:0000313" key="3">
    <source>
        <dbReference type="EnsemblMetazoa" id="XP_016973833.1"/>
    </source>
</evidence>
<evidence type="ECO:0000256" key="1">
    <source>
        <dbReference type="SAM" id="MobiDB-lite"/>
    </source>
</evidence>
<keyword evidence="2" id="KW-0472">Membrane</keyword>
<feature type="region of interest" description="Disordered" evidence="1">
    <location>
        <begin position="201"/>
        <end position="239"/>
    </location>
</feature>
<keyword evidence="2" id="KW-1133">Transmembrane helix</keyword>
<dbReference type="Proteomes" id="UP001652680">
    <property type="component" value="Unassembled WGS sequence"/>
</dbReference>
<reference evidence="3" key="3">
    <citation type="submission" date="2025-05" db="UniProtKB">
        <authorList>
            <consortium name="EnsemblMetazoa"/>
        </authorList>
    </citation>
    <scope>IDENTIFICATION</scope>
</reference>
<organism evidence="6">
    <name type="scientific">Drosophila rhopaloa</name>
    <name type="common">Fruit fly</name>
    <dbReference type="NCBI Taxonomy" id="1041015"/>
    <lineage>
        <taxon>Eukaryota</taxon>
        <taxon>Metazoa</taxon>
        <taxon>Ecdysozoa</taxon>
        <taxon>Arthropoda</taxon>
        <taxon>Hexapoda</taxon>
        <taxon>Insecta</taxon>
        <taxon>Pterygota</taxon>
        <taxon>Neoptera</taxon>
        <taxon>Endopterygota</taxon>
        <taxon>Diptera</taxon>
        <taxon>Brachycera</taxon>
        <taxon>Muscomorpha</taxon>
        <taxon>Ephydroidea</taxon>
        <taxon>Drosophilidae</taxon>
        <taxon>Drosophila</taxon>
        <taxon>Sophophora</taxon>
    </lineage>
</organism>
<reference evidence="5 6" key="2">
    <citation type="submission" date="2025-04" db="UniProtKB">
        <authorList>
            <consortium name="RefSeq"/>
        </authorList>
    </citation>
    <scope>IDENTIFICATION</scope>
</reference>
<dbReference type="RefSeq" id="XP_016973833.1">
    <property type="nucleotide sequence ID" value="XM_017118344.1"/>
</dbReference>
<protein>
    <submittedName>
        <fullName evidence="5 6">Uncharacterized protein LOC108040757</fullName>
    </submittedName>
</protein>
<reference evidence="4" key="1">
    <citation type="journal article" date="2021" name="Elife">
        <title>Highly contiguous assemblies of 101 drosophilid genomes.</title>
        <authorList>
            <person name="Kim B.Y."/>
            <person name="Wang J.R."/>
            <person name="Miller D.E."/>
            <person name="Barmina O."/>
            <person name="Delaney E."/>
            <person name="Thompson A."/>
            <person name="Comeault A.A."/>
            <person name="Peede D."/>
            <person name="D'Agostino E.R."/>
            <person name="Pelaez J."/>
            <person name="Aguilar J.M."/>
            <person name="Haji D."/>
            <person name="Matsunaga T."/>
            <person name="Armstrong E.E."/>
            <person name="Zych M."/>
            <person name="Ogawa Y."/>
            <person name="Stamenkovic-Radak M."/>
            <person name="Jelic M."/>
            <person name="Veselinovic M.S."/>
            <person name="Tanaskovic M."/>
            <person name="Eric P."/>
            <person name="Gao J.J."/>
            <person name="Katoh T.K."/>
            <person name="Toda M.J."/>
            <person name="Watabe H."/>
            <person name="Watada M."/>
            <person name="Davis J.S."/>
            <person name="Moyle L.C."/>
            <person name="Manoli G."/>
            <person name="Bertolini E."/>
            <person name="Kostal V."/>
            <person name="Hawley R.S."/>
            <person name="Takahashi A."/>
            <person name="Jones C.D."/>
            <person name="Price D.K."/>
            <person name="Whiteman N."/>
            <person name="Kopp A."/>
            <person name="Matute D.R."/>
            <person name="Petrov D.A."/>
        </authorList>
    </citation>
    <scope>NUCLEOTIDE SEQUENCE [LARGE SCALE GENOMIC DNA]</scope>
</reference>
<feature type="transmembrane region" description="Helical" evidence="2">
    <location>
        <begin position="35"/>
        <end position="53"/>
    </location>
</feature>
<evidence type="ECO:0000256" key="2">
    <source>
        <dbReference type="SAM" id="Phobius"/>
    </source>
</evidence>
<keyword evidence="2" id="KW-0812">Transmembrane</keyword>
<dbReference type="RefSeq" id="XP_016973834.1">
    <property type="nucleotide sequence ID" value="XM_017118345.1"/>
</dbReference>
<dbReference type="OrthoDB" id="7847791at2759"/>
<accession>A0A6P4EB85</accession>
<dbReference type="AlphaFoldDB" id="A0A6P4EB85"/>
<dbReference type="OMA" id="CSYERLV"/>
<dbReference type="GeneID" id="108040757"/>
<gene>
    <name evidence="5 6" type="primary">LOC108040757</name>
    <name evidence="3" type="synonym">108040757</name>
</gene>